<dbReference type="EMBL" id="BK015846">
    <property type="protein sequence ID" value="DAE27916.1"/>
    <property type="molecule type" value="Genomic_DNA"/>
</dbReference>
<evidence type="ECO:0000313" key="1">
    <source>
        <dbReference type="EMBL" id="DAE27916.1"/>
    </source>
</evidence>
<organism evidence="1">
    <name type="scientific">virus sp. ctDYl1</name>
    <dbReference type="NCBI Taxonomy" id="2826795"/>
    <lineage>
        <taxon>Viruses</taxon>
    </lineage>
</organism>
<sequence>MPNLARNGRRGGIKNKALGNYPGAFNMLICGGYGQSTDRRRAC</sequence>
<accession>A0A8S5RAA6</accession>
<name>A0A8S5RAA6_9VIRU</name>
<reference evidence="1" key="1">
    <citation type="journal article" date="2021" name="Proc. Natl. Acad. Sci. U.S.A.">
        <title>A Catalog of Tens of Thousands of Viruses from Human Metagenomes Reveals Hidden Associations with Chronic Diseases.</title>
        <authorList>
            <person name="Tisza M.J."/>
            <person name="Buck C.B."/>
        </authorList>
    </citation>
    <scope>NUCLEOTIDE SEQUENCE</scope>
    <source>
        <strain evidence="1">CtDYl1</strain>
    </source>
</reference>
<proteinExistence type="predicted"/>
<protein>
    <submittedName>
        <fullName evidence="1">Uncharacterized protein</fullName>
    </submittedName>
</protein>